<dbReference type="SMART" id="SM00262">
    <property type="entry name" value="GEL"/>
    <property type="match status" value="3"/>
</dbReference>
<evidence type="ECO:0000259" key="2">
    <source>
        <dbReference type="PROSITE" id="PS51089"/>
    </source>
</evidence>
<feature type="compositionally biased region" description="Low complexity" evidence="1">
    <location>
        <begin position="67"/>
        <end position="100"/>
    </location>
</feature>
<feature type="region of interest" description="Disordered" evidence="1">
    <location>
        <begin position="154"/>
        <end position="185"/>
    </location>
</feature>
<dbReference type="PANTHER" id="PTHR11977:SF45">
    <property type="entry name" value="SUPERVILLIN"/>
    <property type="match status" value="1"/>
</dbReference>
<protein>
    <recommendedName>
        <fullName evidence="2">HP domain-containing protein</fullName>
    </recommendedName>
</protein>
<dbReference type="GO" id="GO:0008154">
    <property type="term" value="P:actin polymerization or depolymerization"/>
    <property type="evidence" value="ECO:0007669"/>
    <property type="project" value="TreeGrafter"/>
</dbReference>
<comment type="caution">
    <text evidence="3">The sequence shown here is derived from an EMBL/GenBank/DDBJ whole genome shotgun (WGS) entry which is preliminary data.</text>
</comment>
<dbReference type="InterPro" id="IPR007122">
    <property type="entry name" value="Villin/Gelsolin"/>
</dbReference>
<dbReference type="SMART" id="SM00153">
    <property type="entry name" value="VHP"/>
    <property type="match status" value="1"/>
</dbReference>
<gene>
    <name evidence="3" type="ORF">O3P69_001383</name>
</gene>
<feature type="region of interest" description="Disordered" evidence="1">
    <location>
        <begin position="1"/>
        <end position="26"/>
    </location>
</feature>
<dbReference type="GO" id="GO:0051016">
    <property type="term" value="P:barbed-end actin filament capping"/>
    <property type="evidence" value="ECO:0007669"/>
    <property type="project" value="TreeGrafter"/>
</dbReference>
<reference evidence="3 4" key="1">
    <citation type="submission" date="2023-03" db="EMBL/GenBank/DDBJ databases">
        <title>High-quality genome of Scylla paramamosain provides insights in environmental adaptation.</title>
        <authorList>
            <person name="Zhang L."/>
        </authorList>
    </citation>
    <scope>NUCLEOTIDE SEQUENCE [LARGE SCALE GENOMIC DNA]</scope>
    <source>
        <strain evidence="3">LZ_2023a</strain>
        <tissue evidence="3">Muscle</tissue>
    </source>
</reference>
<dbReference type="InterPro" id="IPR036886">
    <property type="entry name" value="Villin_headpiece_dom_sf"/>
</dbReference>
<dbReference type="Gene3D" id="1.10.950.10">
    <property type="entry name" value="Villin headpiece domain"/>
    <property type="match status" value="1"/>
</dbReference>
<dbReference type="InterPro" id="IPR029006">
    <property type="entry name" value="ADF-H/Gelsolin-like_dom_sf"/>
</dbReference>
<keyword evidence="4" id="KW-1185">Reference proteome</keyword>
<feature type="compositionally biased region" description="Basic and acidic residues" evidence="1">
    <location>
        <begin position="154"/>
        <end position="168"/>
    </location>
</feature>
<dbReference type="AlphaFoldDB" id="A0AAW0USM9"/>
<dbReference type="GO" id="GO:0005546">
    <property type="term" value="F:phosphatidylinositol-4,5-bisphosphate binding"/>
    <property type="evidence" value="ECO:0007669"/>
    <property type="project" value="TreeGrafter"/>
</dbReference>
<dbReference type="GO" id="GO:0015629">
    <property type="term" value="C:actin cytoskeleton"/>
    <property type="evidence" value="ECO:0007669"/>
    <property type="project" value="TreeGrafter"/>
</dbReference>
<sequence length="1238" mass="138033">MSGSREAEAAMGQREEAGVGSVGALPRSLVPPCYPLLPCELVKRSMVELRSIERATDVTSLAHQDASESSSSSSSESSDGQVKTTRTTTTSQIRSSHISSEMNASQILRQSPIFRNKTSSPSPEQAIGEKASVRSASPASQTINARLAALQKSGEDGWKNRVKKDNKDFNSNVTLRPKPVGGHRERPVSLMDRMSALATSSQQWKGRVTQSDATKFTVAHKMASASTSSVPTLIKQLLTPTGSPHLERKKRSPCQKIFKSKTGGNIPSLVNKSSPSSPRKNFRRSISTPQDSERKAEAPEGTSVSVPQVDDDSFNAFFSKVPDSVSLNSDDAPELNEADFDHISVTASQLVVKRRSVRVARRQVASRNPLKALAAREDIKSEYVEVKMGTGEKELRRMKVEELSKSSSMAVEALAGLASRENFSAVALKKVENSPVVREMPPYTSLMLLHIKGRRHAQTRLVEPIAANVNQGDDFVLITPSEIYHYKGEFANVIERAKAAEIAQYILQKKDMGVASATTIVEVTEHSPVSRKAKFWKHLGGDEKSEAQPAGPPDEDEYVEAALVAANKVYEVQEDSLVPLPDAWGQMPKIEILASNKVLVLDFGSELYIWAGKRGCGDNRRIGVALGRELWEEEYDYSECDINPITPMMPVSNAKLQGTRPDWGLCAKLTENVETILFKEKFIDWPDLAQQSRIKEVKKELDRYVAPVCELQPCDAKMMLEEVPLEPDLVLEMTHLGRGVEYYDEEERRLLSISTNDFKVWHVSEYGKVLMSEASRNHLFTGDSYVVRWYYLVTATGRTLKGEPSKHNVTGRSRVAYFFWQGRDSSVSDKGVSALMTVELDEERGPHVRVSMGSEPPAFLNLFKGGLIVHQGHQDEEREKKDWKMFMVRGELENEGHLVEIDVNSQHLRSRGCVVLTNLNTGIIHLWLGAKALKGTRDVGNTTTQRLMEAPDSSIGWKSSATKKIKKQYEGAESRDFWEAFGGSKNNHFSLLDDEHSYDWTPRIWHLEAKHDSFQATEIACSYRATSTPNPLPVLQSELYSAKQPALFMVDSGHRVWVWQGWWPDESSDGDEFSATGSAVLRFNFARRAALQTALNYCQLKAKSQAKSLAAKSYKKTEVEVAAIEPQLVVAGMEPSEFTNVFPIWTPRPDVTAIQEKEGRWAPGGQYLVDDILAQLSRTRYSLAELTIKPLPDGVDPLHLEVYLSPEEFTEALGMNQDEFYSLQNWKQTEIKKKAKLF</sequence>
<dbReference type="SUPFAM" id="SSF47050">
    <property type="entry name" value="VHP, Villin headpiece domain"/>
    <property type="match status" value="1"/>
</dbReference>
<dbReference type="Pfam" id="PF02209">
    <property type="entry name" value="VHP"/>
    <property type="match status" value="1"/>
</dbReference>
<dbReference type="SUPFAM" id="SSF55753">
    <property type="entry name" value="Actin depolymerizing proteins"/>
    <property type="match status" value="5"/>
</dbReference>
<organism evidence="3 4">
    <name type="scientific">Scylla paramamosain</name>
    <name type="common">Mud crab</name>
    <dbReference type="NCBI Taxonomy" id="85552"/>
    <lineage>
        <taxon>Eukaryota</taxon>
        <taxon>Metazoa</taxon>
        <taxon>Ecdysozoa</taxon>
        <taxon>Arthropoda</taxon>
        <taxon>Crustacea</taxon>
        <taxon>Multicrustacea</taxon>
        <taxon>Malacostraca</taxon>
        <taxon>Eumalacostraca</taxon>
        <taxon>Eucarida</taxon>
        <taxon>Decapoda</taxon>
        <taxon>Pleocyemata</taxon>
        <taxon>Brachyura</taxon>
        <taxon>Eubrachyura</taxon>
        <taxon>Portunoidea</taxon>
        <taxon>Portunidae</taxon>
        <taxon>Portuninae</taxon>
        <taxon>Scylla</taxon>
    </lineage>
</organism>
<dbReference type="InterPro" id="IPR003128">
    <property type="entry name" value="Villin_headpiece"/>
</dbReference>
<dbReference type="PANTHER" id="PTHR11977">
    <property type="entry name" value="VILLIN"/>
    <property type="match status" value="1"/>
</dbReference>
<name>A0AAW0USM9_SCYPA</name>
<dbReference type="PROSITE" id="PS51089">
    <property type="entry name" value="HP"/>
    <property type="match status" value="1"/>
</dbReference>
<feature type="domain" description="HP" evidence="2">
    <location>
        <begin position="1175"/>
        <end position="1238"/>
    </location>
</feature>
<dbReference type="Gene3D" id="3.40.20.10">
    <property type="entry name" value="Severin"/>
    <property type="match status" value="5"/>
</dbReference>
<proteinExistence type="predicted"/>
<feature type="region of interest" description="Disordered" evidence="1">
    <location>
        <begin position="58"/>
        <end position="140"/>
    </location>
</feature>
<feature type="region of interest" description="Disordered" evidence="1">
    <location>
        <begin position="239"/>
        <end position="309"/>
    </location>
</feature>
<dbReference type="EMBL" id="JARAKH010000008">
    <property type="protein sequence ID" value="KAK8402228.1"/>
    <property type="molecule type" value="Genomic_DNA"/>
</dbReference>
<evidence type="ECO:0000313" key="4">
    <source>
        <dbReference type="Proteomes" id="UP001487740"/>
    </source>
</evidence>
<evidence type="ECO:0000313" key="3">
    <source>
        <dbReference type="EMBL" id="KAK8402228.1"/>
    </source>
</evidence>
<dbReference type="GO" id="GO:0051015">
    <property type="term" value="F:actin filament binding"/>
    <property type="evidence" value="ECO:0007669"/>
    <property type="project" value="InterPro"/>
</dbReference>
<dbReference type="Proteomes" id="UP001487740">
    <property type="component" value="Unassembled WGS sequence"/>
</dbReference>
<evidence type="ECO:0000256" key="1">
    <source>
        <dbReference type="SAM" id="MobiDB-lite"/>
    </source>
</evidence>
<feature type="compositionally biased region" description="Basic and acidic residues" evidence="1">
    <location>
        <begin position="1"/>
        <end position="17"/>
    </location>
</feature>
<dbReference type="GO" id="GO:0005737">
    <property type="term" value="C:cytoplasm"/>
    <property type="evidence" value="ECO:0007669"/>
    <property type="project" value="TreeGrafter"/>
</dbReference>
<dbReference type="GO" id="GO:0051014">
    <property type="term" value="P:actin filament severing"/>
    <property type="evidence" value="ECO:0007669"/>
    <property type="project" value="TreeGrafter"/>
</dbReference>
<feature type="compositionally biased region" description="Polar residues" evidence="1">
    <location>
        <begin position="262"/>
        <end position="290"/>
    </location>
</feature>
<accession>A0AAW0USM9</accession>